<feature type="transmembrane region" description="Helical" evidence="1">
    <location>
        <begin position="12"/>
        <end position="31"/>
    </location>
</feature>
<evidence type="ECO:0000313" key="2">
    <source>
        <dbReference type="EMBL" id="KAG9482710.1"/>
    </source>
</evidence>
<evidence type="ECO:0000313" key="3">
    <source>
        <dbReference type="Proteomes" id="UP000770717"/>
    </source>
</evidence>
<keyword evidence="1" id="KW-0472">Membrane</keyword>
<dbReference type="Proteomes" id="UP000770717">
    <property type="component" value="Unassembled WGS sequence"/>
</dbReference>
<organism evidence="2 3">
    <name type="scientific">Eleutherodactylus coqui</name>
    <name type="common">Puerto Rican coqui</name>
    <dbReference type="NCBI Taxonomy" id="57060"/>
    <lineage>
        <taxon>Eukaryota</taxon>
        <taxon>Metazoa</taxon>
        <taxon>Chordata</taxon>
        <taxon>Craniata</taxon>
        <taxon>Vertebrata</taxon>
        <taxon>Euteleostomi</taxon>
        <taxon>Amphibia</taxon>
        <taxon>Batrachia</taxon>
        <taxon>Anura</taxon>
        <taxon>Neobatrachia</taxon>
        <taxon>Hyloidea</taxon>
        <taxon>Eleutherodactylidae</taxon>
        <taxon>Eleutherodactylinae</taxon>
        <taxon>Eleutherodactylus</taxon>
        <taxon>Eleutherodactylus</taxon>
    </lineage>
</organism>
<evidence type="ECO:0000256" key="1">
    <source>
        <dbReference type="SAM" id="Phobius"/>
    </source>
</evidence>
<name>A0A8J6F8Y2_ELECQ</name>
<accession>A0A8J6F8Y2</accession>
<reference evidence="2" key="1">
    <citation type="thesis" date="2020" institute="ProQuest LLC" country="789 East Eisenhower Parkway, Ann Arbor, MI, USA">
        <title>Comparative Genomics and Chromosome Evolution.</title>
        <authorList>
            <person name="Mudd A.B."/>
        </authorList>
    </citation>
    <scope>NUCLEOTIDE SEQUENCE</scope>
    <source>
        <strain evidence="2">HN-11 Male</strain>
        <tissue evidence="2">Kidney and liver</tissue>
    </source>
</reference>
<keyword evidence="1" id="KW-0812">Transmembrane</keyword>
<gene>
    <name evidence="2" type="ORF">GDO78_011388</name>
</gene>
<keyword evidence="3" id="KW-1185">Reference proteome</keyword>
<proteinExistence type="predicted"/>
<dbReference type="AlphaFoldDB" id="A0A8J6F8Y2"/>
<dbReference type="EMBL" id="WNTK01000006">
    <property type="protein sequence ID" value="KAG9482710.1"/>
    <property type="molecule type" value="Genomic_DNA"/>
</dbReference>
<keyword evidence="1" id="KW-1133">Transmembrane helix</keyword>
<comment type="caution">
    <text evidence="2">The sequence shown here is derived from an EMBL/GenBank/DDBJ whole genome shotgun (WGS) entry which is preliminary data.</text>
</comment>
<protein>
    <submittedName>
        <fullName evidence="2">Uncharacterized protein</fullName>
    </submittedName>
</protein>
<sequence length="89" mass="9825">MLTDGHVTSCATFWLVYFRLVLCATVVLPAIKSCNLCLKLSGAARKVSKIMPNVQKMDVFGKFCAGGFDLVHLPHVIQFLICKISFCCL</sequence>